<dbReference type="InterPro" id="IPR055170">
    <property type="entry name" value="GFO_IDH_MocA-like_dom"/>
</dbReference>
<dbReference type="EMBL" id="ABVQ01000031">
    <property type="protein sequence ID" value="EEC58794.1"/>
    <property type="molecule type" value="Genomic_DNA"/>
</dbReference>
<comment type="similarity">
    <text evidence="1">Belongs to the Gfo/Idh/MocA family.</text>
</comment>
<protein>
    <recommendedName>
        <fullName evidence="7">Gfo/Idh/MocA-like oxidoreductase N-terminal domain-containing protein</fullName>
    </recommendedName>
</protein>
<keyword evidence="6" id="KW-1185">Reference proteome</keyword>
<dbReference type="InterPro" id="IPR036291">
    <property type="entry name" value="NAD(P)-bd_dom_sf"/>
</dbReference>
<name>B7AN83_9FIRM</name>
<evidence type="ECO:0000259" key="3">
    <source>
        <dbReference type="Pfam" id="PF01408"/>
    </source>
</evidence>
<sequence length="328" mass="36707">MNWGILATGTIARKFADTVNRMGGEEKLVAVASRSEEKAAAFANEFGIPGYYGSYEAMLKDAGVDAVYIATPNSMHYENCVMCLDAGKHVLCEKPFTIEASQAEKLYDYAAQKGLFIMEAFWIRFLPLYRELTGLIENGVIGDVRHARCEYGFIATGARRERKFKAELGGGALLDIGIYNLGFLHMIMNAAPESFDTCVHMNEYGTDDYSVLQLAYPGGRTAQCIQTIGMKIDRHAAIFGTKGSIYIDDFQHAVSMTVKPDNDEEYTVESPVDINGFEYEIREVSSCVKHHMQSSRIYTPKDSITVLKLMNDIMTEWQKDDVHIEISK</sequence>
<evidence type="ECO:0008006" key="7">
    <source>
        <dbReference type="Google" id="ProtNLM"/>
    </source>
</evidence>
<proteinExistence type="inferred from homology"/>
<dbReference type="SUPFAM" id="SSF51735">
    <property type="entry name" value="NAD(P)-binding Rossmann-fold domains"/>
    <property type="match status" value="1"/>
</dbReference>
<dbReference type="Pfam" id="PF22725">
    <property type="entry name" value="GFO_IDH_MocA_C3"/>
    <property type="match status" value="1"/>
</dbReference>
<dbReference type="eggNOG" id="COG0673">
    <property type="taxonomic scope" value="Bacteria"/>
</dbReference>
<dbReference type="Pfam" id="PF01408">
    <property type="entry name" value="GFO_IDH_MocA"/>
    <property type="match status" value="1"/>
</dbReference>
<reference evidence="5 6" key="2">
    <citation type="submission" date="2008-11" db="EMBL/GenBank/DDBJ databases">
        <authorList>
            <person name="Fulton L."/>
            <person name="Clifton S."/>
            <person name="Fulton B."/>
            <person name="Xu J."/>
            <person name="Minx P."/>
            <person name="Pepin K.H."/>
            <person name="Johnson M."/>
            <person name="Bhonagiri V."/>
            <person name="Nash W.E."/>
            <person name="Mardis E.R."/>
            <person name="Wilson R.K."/>
        </authorList>
    </citation>
    <scope>NUCLEOTIDE SEQUENCE [LARGE SCALE GENOMIC DNA]</scope>
    <source>
        <strain evidence="5 6">ATCC 43243</strain>
    </source>
</reference>
<feature type="domain" description="GFO/IDH/MocA-like oxidoreductase" evidence="4">
    <location>
        <begin position="129"/>
        <end position="245"/>
    </location>
</feature>
<dbReference type="GO" id="GO:0016491">
    <property type="term" value="F:oxidoreductase activity"/>
    <property type="evidence" value="ECO:0007669"/>
    <property type="project" value="UniProtKB-KW"/>
</dbReference>
<keyword evidence="2" id="KW-0560">Oxidoreductase</keyword>
<evidence type="ECO:0000259" key="4">
    <source>
        <dbReference type="Pfam" id="PF22725"/>
    </source>
</evidence>
<evidence type="ECO:0000313" key="6">
    <source>
        <dbReference type="Proteomes" id="UP000003136"/>
    </source>
</evidence>
<dbReference type="Gene3D" id="3.30.360.10">
    <property type="entry name" value="Dihydrodipicolinate Reductase, domain 2"/>
    <property type="match status" value="1"/>
</dbReference>
<feature type="domain" description="Gfo/Idh/MocA-like oxidoreductase N-terminal" evidence="3">
    <location>
        <begin position="2"/>
        <end position="119"/>
    </location>
</feature>
<dbReference type="Gene3D" id="3.40.50.720">
    <property type="entry name" value="NAD(P)-binding Rossmann-like Domain"/>
    <property type="match status" value="1"/>
</dbReference>
<accession>B7AN83</accession>
<dbReference type="InterPro" id="IPR000683">
    <property type="entry name" value="Gfo/Idh/MocA-like_OxRdtase_N"/>
</dbReference>
<gene>
    <name evidence="5" type="ORF">BACPEC_00135</name>
</gene>
<dbReference type="InterPro" id="IPR050984">
    <property type="entry name" value="Gfo/Idh/MocA_domain"/>
</dbReference>
<comment type="caution">
    <text evidence="5">The sequence shown here is derived from an EMBL/GenBank/DDBJ whole genome shotgun (WGS) entry which is preliminary data.</text>
</comment>
<dbReference type="SUPFAM" id="SSF55347">
    <property type="entry name" value="Glyceraldehyde-3-phosphate dehydrogenase-like, C-terminal domain"/>
    <property type="match status" value="1"/>
</dbReference>
<organism evidence="5 6">
    <name type="scientific">[Bacteroides] pectinophilus ATCC 43243</name>
    <dbReference type="NCBI Taxonomy" id="483218"/>
    <lineage>
        <taxon>Bacteria</taxon>
        <taxon>Bacillati</taxon>
        <taxon>Bacillota</taxon>
        <taxon>Clostridia</taxon>
        <taxon>Eubacteriales</taxon>
    </lineage>
</organism>
<evidence type="ECO:0000313" key="5">
    <source>
        <dbReference type="EMBL" id="EEC58794.1"/>
    </source>
</evidence>
<evidence type="ECO:0000256" key="2">
    <source>
        <dbReference type="ARBA" id="ARBA00023002"/>
    </source>
</evidence>
<dbReference type="Proteomes" id="UP000003136">
    <property type="component" value="Unassembled WGS sequence"/>
</dbReference>
<reference evidence="5 6" key="1">
    <citation type="submission" date="2008-11" db="EMBL/GenBank/DDBJ databases">
        <title>Draft genome sequence of Bacteroides pectinophilus (ATCC 43243).</title>
        <authorList>
            <person name="Sudarsanam P."/>
            <person name="Ley R."/>
            <person name="Guruge J."/>
            <person name="Turnbaugh P.J."/>
            <person name="Mahowald M."/>
            <person name="Liep D."/>
            <person name="Gordon J."/>
        </authorList>
    </citation>
    <scope>NUCLEOTIDE SEQUENCE [LARGE SCALE GENOMIC DNA]</scope>
    <source>
        <strain evidence="5 6">ATCC 43243</strain>
    </source>
</reference>
<dbReference type="PANTHER" id="PTHR22604:SF105">
    <property type="entry name" value="TRANS-1,2-DIHYDROBENZENE-1,2-DIOL DEHYDROGENASE"/>
    <property type="match status" value="1"/>
</dbReference>
<dbReference type="GO" id="GO:0000166">
    <property type="term" value="F:nucleotide binding"/>
    <property type="evidence" value="ECO:0007669"/>
    <property type="project" value="InterPro"/>
</dbReference>
<dbReference type="STRING" id="483218.BACPEC_00135"/>
<dbReference type="HOGENOM" id="CLU_023194_7_2_9"/>
<evidence type="ECO:0000256" key="1">
    <source>
        <dbReference type="ARBA" id="ARBA00010928"/>
    </source>
</evidence>
<dbReference type="PANTHER" id="PTHR22604">
    <property type="entry name" value="OXIDOREDUCTASES"/>
    <property type="match status" value="1"/>
</dbReference>
<dbReference type="AlphaFoldDB" id="B7AN83"/>